<dbReference type="EMBL" id="AGQV01000002">
    <property type="protein sequence ID" value="EHH68664.1"/>
    <property type="molecule type" value="Genomic_DNA"/>
</dbReference>
<dbReference type="AlphaFoldDB" id="G6XIM4"/>
<name>G6XIM4_9PROT</name>
<proteinExistence type="predicted"/>
<evidence type="ECO:0000313" key="3">
    <source>
        <dbReference type="Proteomes" id="UP000004949"/>
    </source>
</evidence>
<evidence type="ECO:0008006" key="4">
    <source>
        <dbReference type="Google" id="ProtNLM"/>
    </source>
</evidence>
<dbReference type="RefSeq" id="WP_008851581.1">
    <property type="nucleotide sequence ID" value="NZ_AGQV01000002.1"/>
</dbReference>
<reference evidence="2 3" key="1">
    <citation type="submission" date="2011-10" db="EMBL/GenBank/DDBJ databases">
        <title>Genome sequence of Gluconobacter morbifer G707, isolated from Drosophila gut.</title>
        <authorList>
            <person name="Lee W.-J."/>
            <person name="Kim E.-K."/>
        </authorList>
    </citation>
    <scope>NUCLEOTIDE SEQUENCE [LARGE SCALE GENOMIC DNA]</scope>
    <source>
        <strain evidence="2 3">G707</strain>
    </source>
</reference>
<keyword evidence="1" id="KW-0732">Signal</keyword>
<dbReference type="PANTHER" id="PTHR33361:SF15">
    <property type="entry name" value="DUF885 FAMILY LIPOPROTEIN"/>
    <property type="match status" value="1"/>
</dbReference>
<dbReference type="Proteomes" id="UP000004949">
    <property type="component" value="Unassembled WGS sequence"/>
</dbReference>
<dbReference type="InterPro" id="IPR010281">
    <property type="entry name" value="DUF885"/>
</dbReference>
<dbReference type="STRING" id="1088869.GMO_14340"/>
<dbReference type="Pfam" id="PF05960">
    <property type="entry name" value="DUF885"/>
    <property type="match status" value="1"/>
</dbReference>
<dbReference type="PANTHER" id="PTHR33361">
    <property type="entry name" value="GLR0591 PROTEIN"/>
    <property type="match status" value="1"/>
</dbReference>
<dbReference type="PATRIC" id="fig|1088869.3.peg.1435"/>
<feature type="signal peptide" evidence="1">
    <location>
        <begin position="1"/>
        <end position="23"/>
    </location>
</feature>
<organism evidence="2 3">
    <name type="scientific">Gluconobacter morbifer G707</name>
    <dbReference type="NCBI Taxonomy" id="1088869"/>
    <lineage>
        <taxon>Bacteria</taxon>
        <taxon>Pseudomonadati</taxon>
        <taxon>Pseudomonadota</taxon>
        <taxon>Alphaproteobacteria</taxon>
        <taxon>Acetobacterales</taxon>
        <taxon>Acetobacteraceae</taxon>
        <taxon>Gluconobacter</taxon>
    </lineage>
</organism>
<dbReference type="OrthoDB" id="9763405at2"/>
<accession>G6XIM4</accession>
<keyword evidence="3" id="KW-1185">Reference proteome</keyword>
<feature type="chain" id="PRO_5003489711" description="DUF885 domain-containing protein" evidence="1">
    <location>
        <begin position="24"/>
        <end position="566"/>
    </location>
</feature>
<evidence type="ECO:0000313" key="2">
    <source>
        <dbReference type="EMBL" id="EHH68664.1"/>
    </source>
</evidence>
<comment type="caution">
    <text evidence="2">The sequence shown here is derived from an EMBL/GenBank/DDBJ whole genome shotgun (WGS) entry which is preliminary data.</text>
</comment>
<evidence type="ECO:0000256" key="1">
    <source>
        <dbReference type="SAM" id="SignalP"/>
    </source>
</evidence>
<sequence length="566" mass="62942">MKHVLLLVTALTGIALLASPASARSLEDISAAHYRAEWKADPVNATLQGVHDEDGQLGDVSDRALMKQDRRLRTEQDALRQLDLSGASSREQDDRDILLAQIGGELLEDEKIRPYHHDPDRYVSQVTNALYGLVVHDYAPAPDRMRAAISRLRQMPGFLAQASGRLKDVPPIFVEIALEDLDGAIGFIGKDVPSAFASVPDPALQKQMTSTAEAAVSALKHYADWLHGLRADGSFVLGRDTLRGLLAADMIDTPPEEIIAVGERQLERDRQDFLTVSRQIDPHNPGQALEEIRHDHPTSDQLIPTAQGQLHDLQAFIITHDILTLPLLTLPQVIRTPAFEQSLISAATEWPGPFEKQPLPSFYEITPPSPSFTPRQTEEALEDFNRPELLNITIHEAMPGHFVQGLYLQSSPDWSLIRRGASSYTTTEGWAHYTEQMMVEAGYDNASPALHLMQLQDALLRDCRLLAAFGMHMQGMTLQQATDMMEKRCFQSSVAAYKEARRGTSDPAYFSYTLGKLMILHLRSDMQARQGKSFSLKAFHDSILQAGLVPMRAIRRELTGQNGNLL</sequence>
<protein>
    <recommendedName>
        <fullName evidence="4">DUF885 domain-containing protein</fullName>
    </recommendedName>
</protein>
<dbReference type="eggNOG" id="COG4805">
    <property type="taxonomic scope" value="Bacteria"/>
</dbReference>
<gene>
    <name evidence="2" type="ORF">GMO_14340</name>
</gene>